<feature type="non-terminal residue" evidence="1">
    <location>
        <position position="1"/>
    </location>
</feature>
<proteinExistence type="predicted"/>
<sequence length="136" mass="14739">GTDAPEARRVEVTNMISTVIQFRAIDWGMESCAADPKYGLPALYLGNGSNVIDIYALVSGPGKSGLDDVIDGNRLSYRARPALGDKVASVKVDYGTTWTHRFHCAMDSLHAFVLTAGSEATSVQWWQDKQSESPGM</sequence>
<feature type="non-terminal residue" evidence="1">
    <location>
        <position position="136"/>
    </location>
</feature>
<evidence type="ECO:0000313" key="2">
    <source>
        <dbReference type="Proteomes" id="UP000814140"/>
    </source>
</evidence>
<keyword evidence="2" id="KW-1185">Reference proteome</keyword>
<dbReference type="EMBL" id="MU277219">
    <property type="protein sequence ID" value="KAI0060425.1"/>
    <property type="molecule type" value="Genomic_DNA"/>
</dbReference>
<dbReference type="Proteomes" id="UP000814140">
    <property type="component" value="Unassembled WGS sequence"/>
</dbReference>
<reference evidence="1" key="2">
    <citation type="journal article" date="2022" name="New Phytol.">
        <title>Evolutionary transition to the ectomycorrhizal habit in the genomes of a hyperdiverse lineage of mushroom-forming fungi.</title>
        <authorList>
            <person name="Looney B."/>
            <person name="Miyauchi S."/>
            <person name="Morin E."/>
            <person name="Drula E."/>
            <person name="Courty P.E."/>
            <person name="Kohler A."/>
            <person name="Kuo A."/>
            <person name="LaButti K."/>
            <person name="Pangilinan J."/>
            <person name="Lipzen A."/>
            <person name="Riley R."/>
            <person name="Andreopoulos W."/>
            <person name="He G."/>
            <person name="Johnson J."/>
            <person name="Nolan M."/>
            <person name="Tritt A."/>
            <person name="Barry K.W."/>
            <person name="Grigoriev I.V."/>
            <person name="Nagy L.G."/>
            <person name="Hibbett D."/>
            <person name="Henrissat B."/>
            <person name="Matheny P.B."/>
            <person name="Labbe J."/>
            <person name="Martin F.M."/>
        </authorList>
    </citation>
    <scope>NUCLEOTIDE SEQUENCE</scope>
    <source>
        <strain evidence="1">HHB10654</strain>
    </source>
</reference>
<reference evidence="1" key="1">
    <citation type="submission" date="2021-03" db="EMBL/GenBank/DDBJ databases">
        <authorList>
            <consortium name="DOE Joint Genome Institute"/>
            <person name="Ahrendt S."/>
            <person name="Looney B.P."/>
            <person name="Miyauchi S."/>
            <person name="Morin E."/>
            <person name="Drula E."/>
            <person name="Courty P.E."/>
            <person name="Chicoki N."/>
            <person name="Fauchery L."/>
            <person name="Kohler A."/>
            <person name="Kuo A."/>
            <person name="Labutti K."/>
            <person name="Pangilinan J."/>
            <person name="Lipzen A."/>
            <person name="Riley R."/>
            <person name="Andreopoulos W."/>
            <person name="He G."/>
            <person name="Johnson J."/>
            <person name="Barry K.W."/>
            <person name="Grigoriev I.V."/>
            <person name="Nagy L."/>
            <person name="Hibbett D."/>
            <person name="Henrissat B."/>
            <person name="Matheny P.B."/>
            <person name="Labbe J."/>
            <person name="Martin F."/>
        </authorList>
    </citation>
    <scope>NUCLEOTIDE SEQUENCE</scope>
    <source>
        <strain evidence="1">HHB10654</strain>
    </source>
</reference>
<accession>A0ACB8SVE3</accession>
<comment type="caution">
    <text evidence="1">The sequence shown here is derived from an EMBL/GenBank/DDBJ whole genome shotgun (WGS) entry which is preliminary data.</text>
</comment>
<gene>
    <name evidence="1" type="ORF">BV25DRAFT_1788721</name>
</gene>
<organism evidence="1 2">
    <name type="scientific">Artomyces pyxidatus</name>
    <dbReference type="NCBI Taxonomy" id="48021"/>
    <lineage>
        <taxon>Eukaryota</taxon>
        <taxon>Fungi</taxon>
        <taxon>Dikarya</taxon>
        <taxon>Basidiomycota</taxon>
        <taxon>Agaricomycotina</taxon>
        <taxon>Agaricomycetes</taxon>
        <taxon>Russulales</taxon>
        <taxon>Auriscalpiaceae</taxon>
        <taxon>Artomyces</taxon>
    </lineage>
</organism>
<evidence type="ECO:0000313" key="1">
    <source>
        <dbReference type="EMBL" id="KAI0060425.1"/>
    </source>
</evidence>
<protein>
    <submittedName>
        <fullName evidence="1">Uncharacterized protein</fullName>
    </submittedName>
</protein>
<name>A0ACB8SVE3_9AGAM</name>